<organism evidence="2 3">
    <name type="scientific">Desulfotruncus arcticus DSM 17038</name>
    <dbReference type="NCBI Taxonomy" id="1121424"/>
    <lineage>
        <taxon>Bacteria</taxon>
        <taxon>Bacillati</taxon>
        <taxon>Bacillota</taxon>
        <taxon>Clostridia</taxon>
        <taxon>Eubacteriales</taxon>
        <taxon>Desulfallaceae</taxon>
        <taxon>Desulfotruncus</taxon>
    </lineage>
</organism>
<dbReference type="AlphaFoldDB" id="A0A1I2Z9J7"/>
<accession>A0A1I2Z9J7</accession>
<evidence type="ECO:0000313" key="2">
    <source>
        <dbReference type="EMBL" id="SFH34360.1"/>
    </source>
</evidence>
<protein>
    <submittedName>
        <fullName evidence="2">Uncharacterized protein</fullName>
    </submittedName>
</protein>
<keyword evidence="3" id="KW-1185">Reference proteome</keyword>
<dbReference type="EMBL" id="FOOX01000025">
    <property type="protein sequence ID" value="SFH34360.1"/>
    <property type="molecule type" value="Genomic_DNA"/>
</dbReference>
<dbReference type="InterPro" id="IPR043993">
    <property type="entry name" value="T4SS_pilin"/>
</dbReference>
<feature type="transmembrane region" description="Helical" evidence="1">
    <location>
        <begin position="261"/>
        <end position="285"/>
    </location>
</feature>
<dbReference type="Proteomes" id="UP000199337">
    <property type="component" value="Unassembled WGS sequence"/>
</dbReference>
<evidence type="ECO:0000256" key="1">
    <source>
        <dbReference type="SAM" id="Phobius"/>
    </source>
</evidence>
<sequence>MHPSIFTDGQWSIIIFWYVVLTSVGGGFLLVSIVKSGYSYMNSALNPGVRASFIEDVQRAVLTMVLIVLAPVFISLLSDINDGFVWLFGQLLNHFADKPEIEETLMDQAVGMFENIIAAPFNSIINMFNKIFGLKSLDELIFNGQTNIFGSSLLSSVDTGNPIANVTINGSMVGFDVYFNAVYTIRRWVITANLVATPIIAWAWAITANRQVLEIWVGEIIQTIFMQTTHALSLGIFMSVATGTGKSLGGVIDTEWFSSGFIQIGVFLAGFAGSICVAVMIIMGIRIITARAEKDRAEAKEGLIKALIGLGILGLCVAIASFLAILLSGSWGVG</sequence>
<reference evidence="3" key="1">
    <citation type="submission" date="2016-10" db="EMBL/GenBank/DDBJ databases">
        <authorList>
            <person name="Varghese N."/>
            <person name="Submissions S."/>
        </authorList>
    </citation>
    <scope>NUCLEOTIDE SEQUENCE [LARGE SCALE GENOMIC DNA]</scope>
    <source>
        <strain evidence="3">DSM 17038</strain>
    </source>
</reference>
<gene>
    <name evidence="2" type="ORF">SAMN05660649_04828</name>
</gene>
<dbReference type="STRING" id="341036.SAMN05660649_04828"/>
<feature type="transmembrane region" description="Helical" evidence="1">
    <location>
        <begin position="306"/>
        <end position="327"/>
    </location>
</feature>
<feature type="transmembrane region" description="Helical" evidence="1">
    <location>
        <begin position="60"/>
        <end position="78"/>
    </location>
</feature>
<feature type="transmembrane region" description="Helical" evidence="1">
    <location>
        <begin position="12"/>
        <end position="34"/>
    </location>
</feature>
<feature type="transmembrane region" description="Helical" evidence="1">
    <location>
        <begin position="188"/>
        <end position="208"/>
    </location>
</feature>
<evidence type="ECO:0000313" key="3">
    <source>
        <dbReference type="Proteomes" id="UP000199337"/>
    </source>
</evidence>
<dbReference type="RefSeq" id="WP_092475465.1">
    <property type="nucleotide sequence ID" value="NZ_FOOX01000025.1"/>
</dbReference>
<keyword evidence="1" id="KW-0812">Transmembrane</keyword>
<proteinExistence type="predicted"/>
<name>A0A1I2Z9J7_9FIRM</name>
<dbReference type="Pfam" id="PF18895">
    <property type="entry name" value="T4SS_pilin"/>
    <property type="match status" value="1"/>
</dbReference>
<keyword evidence="1" id="KW-0472">Membrane</keyword>
<keyword evidence="1" id="KW-1133">Transmembrane helix</keyword>
<dbReference type="OrthoDB" id="1786401at2"/>